<evidence type="ECO:0000313" key="4">
    <source>
        <dbReference type="Proteomes" id="UP001652628"/>
    </source>
</evidence>
<protein>
    <submittedName>
        <fullName evidence="5">DnaJ-like protein 60</fullName>
    </submittedName>
</protein>
<dbReference type="AlphaFoldDB" id="A0AB39Z823"/>
<organism evidence="4 5">
    <name type="scientific">Drosophila suzukii</name>
    <name type="common">Spotted-wing drosophila fruit fly</name>
    <dbReference type="NCBI Taxonomy" id="28584"/>
    <lineage>
        <taxon>Eukaryota</taxon>
        <taxon>Metazoa</taxon>
        <taxon>Ecdysozoa</taxon>
        <taxon>Arthropoda</taxon>
        <taxon>Hexapoda</taxon>
        <taxon>Insecta</taxon>
        <taxon>Pterygota</taxon>
        <taxon>Neoptera</taxon>
        <taxon>Endopterygota</taxon>
        <taxon>Diptera</taxon>
        <taxon>Brachycera</taxon>
        <taxon>Muscomorpha</taxon>
        <taxon>Ephydroidea</taxon>
        <taxon>Drosophilidae</taxon>
        <taxon>Drosophila</taxon>
        <taxon>Sophophora</taxon>
    </lineage>
</organism>
<dbReference type="PANTHER" id="PTHR44825">
    <property type="match status" value="1"/>
</dbReference>
<evidence type="ECO:0000256" key="1">
    <source>
        <dbReference type="SAM" id="MobiDB-lite"/>
    </source>
</evidence>
<keyword evidence="2" id="KW-0472">Membrane</keyword>
<dbReference type="PRINTS" id="PR00625">
    <property type="entry name" value="JDOMAIN"/>
</dbReference>
<feature type="transmembrane region" description="Helical" evidence="2">
    <location>
        <begin position="148"/>
        <end position="167"/>
    </location>
</feature>
<evidence type="ECO:0000259" key="3">
    <source>
        <dbReference type="PROSITE" id="PS50076"/>
    </source>
</evidence>
<feature type="region of interest" description="Disordered" evidence="1">
    <location>
        <begin position="99"/>
        <end position="125"/>
    </location>
</feature>
<dbReference type="SMART" id="SM00271">
    <property type="entry name" value="DnaJ"/>
    <property type="match status" value="1"/>
</dbReference>
<proteinExistence type="predicted"/>
<dbReference type="CTD" id="37869"/>
<reference evidence="5" key="1">
    <citation type="submission" date="2025-08" db="UniProtKB">
        <authorList>
            <consortium name="RefSeq"/>
        </authorList>
    </citation>
    <scope>IDENTIFICATION</scope>
</reference>
<name>A0AB39Z823_DROSZ</name>
<dbReference type="PROSITE" id="PS50076">
    <property type="entry name" value="DNAJ_2"/>
    <property type="match status" value="1"/>
</dbReference>
<dbReference type="InterPro" id="IPR001623">
    <property type="entry name" value="DnaJ_domain"/>
</dbReference>
<evidence type="ECO:0000313" key="5">
    <source>
        <dbReference type="RefSeq" id="XP_016930025.2"/>
    </source>
</evidence>
<sequence length="223" mass="25311">MLRLCLPSRVGVSGSGSFGRNFSQEKFKKPETHYEVLNVRNDCSTREVRNAFVQLSKLYHPDVKSNAVSPERTARFVQISEAYRTLIKPQRRRDYDDSLLWEPPRSDRSPVGETVNPGQAWDVRPNYDPNPGPYYGIRGLKRVSNWQVVLVLMALGVFGAVFGFTSVKTSFQLSRQIQDEISAEANSHHAAVVADAQKYGNEEQVRRMVDRMSRSPFNQSSAK</sequence>
<dbReference type="Proteomes" id="UP001652628">
    <property type="component" value="Chromosome 2R"/>
</dbReference>
<gene>
    <name evidence="5" type="primary">DnaJ-60</name>
</gene>
<keyword evidence="2" id="KW-0812">Transmembrane</keyword>
<dbReference type="GeneID" id="108009843"/>
<dbReference type="Gene3D" id="1.10.287.110">
    <property type="entry name" value="DnaJ domain"/>
    <property type="match status" value="1"/>
</dbReference>
<dbReference type="SUPFAM" id="SSF46565">
    <property type="entry name" value="Chaperone J-domain"/>
    <property type="match status" value="1"/>
</dbReference>
<accession>A0AB39Z823</accession>
<feature type="domain" description="J" evidence="3">
    <location>
        <begin position="32"/>
        <end position="99"/>
    </location>
</feature>
<keyword evidence="4" id="KW-1185">Reference proteome</keyword>
<evidence type="ECO:0000256" key="2">
    <source>
        <dbReference type="SAM" id="Phobius"/>
    </source>
</evidence>
<keyword evidence="2" id="KW-1133">Transmembrane helix</keyword>
<dbReference type="Pfam" id="PF00226">
    <property type="entry name" value="DnaJ"/>
    <property type="match status" value="1"/>
</dbReference>
<dbReference type="InterPro" id="IPR052763">
    <property type="entry name" value="DnaJ_C4"/>
</dbReference>
<dbReference type="RefSeq" id="XP_016930025.2">
    <property type="nucleotide sequence ID" value="XM_017074536.4"/>
</dbReference>
<dbReference type="PANTHER" id="PTHR44825:SF1">
    <property type="entry name" value="DNAJ HOMOLOG SUBFAMILY C MEMBER 4"/>
    <property type="match status" value="1"/>
</dbReference>
<dbReference type="CDD" id="cd06257">
    <property type="entry name" value="DnaJ"/>
    <property type="match status" value="1"/>
</dbReference>
<dbReference type="InterPro" id="IPR036869">
    <property type="entry name" value="J_dom_sf"/>
</dbReference>